<protein>
    <submittedName>
        <fullName evidence="2">Membrane protein</fullName>
    </submittedName>
</protein>
<proteinExistence type="predicted"/>
<evidence type="ECO:0000313" key="2">
    <source>
        <dbReference type="EMBL" id="CAL10635.1"/>
    </source>
</evidence>
<keyword evidence="1" id="KW-0472">Membrane</keyword>
<evidence type="ECO:0000313" key="3">
    <source>
        <dbReference type="Proteomes" id="UP000000642"/>
    </source>
</evidence>
<feature type="transmembrane region" description="Helical" evidence="1">
    <location>
        <begin position="7"/>
        <end position="23"/>
    </location>
</feature>
<dbReference type="HOGENOM" id="CLU_2903399_0_0_6"/>
<dbReference type="AlphaFoldDB" id="A1JJ44"/>
<organism evidence="2 3">
    <name type="scientific">Yersinia enterocolitica serotype O:8 / biotype 1B (strain NCTC 13174 / 8081)</name>
    <dbReference type="NCBI Taxonomy" id="393305"/>
    <lineage>
        <taxon>Bacteria</taxon>
        <taxon>Pseudomonadati</taxon>
        <taxon>Pseudomonadota</taxon>
        <taxon>Gammaproteobacteria</taxon>
        <taxon>Enterobacterales</taxon>
        <taxon>Yersiniaceae</taxon>
        <taxon>Yersinia</taxon>
    </lineage>
</organism>
<keyword evidence="1" id="KW-1133">Transmembrane helix</keyword>
<dbReference type="KEGG" id="yen:YE0517"/>
<gene>
    <name evidence="2" type="ordered locus">YE0517</name>
</gene>
<accession>A1JJ44</accession>
<reference evidence="2 3" key="1">
    <citation type="journal article" date="2006" name="PLoS Genet.">
        <title>The complete genome sequence and comparative genome analysis of the high pathogenicity Yersinia enterocolitica strain 8081.</title>
        <authorList>
            <person name="Thomson N.R."/>
            <person name="Howard S."/>
            <person name="Wren B.W."/>
            <person name="Holden M.T.G."/>
            <person name="Crossman L."/>
            <person name="Challis G.L."/>
            <person name="Churcher C."/>
            <person name="Mungall K."/>
            <person name="Brooks K."/>
            <person name="Chillingworth T."/>
            <person name="Feltwell T."/>
            <person name="Abdellah Z."/>
            <person name="Hauser H."/>
            <person name="Jagels K."/>
            <person name="Maddison M."/>
            <person name="Moule S."/>
            <person name="Sanders M."/>
            <person name="Whitehead S."/>
            <person name="Quail M.A."/>
            <person name="Dougan G."/>
            <person name="Parkhill J."/>
            <person name="Prentice M.B."/>
        </authorList>
    </citation>
    <scope>NUCLEOTIDE SEQUENCE [LARGE SCALE GENOMIC DNA]</scope>
    <source>
        <strain evidence="3">NCTC 13174 / 8081</strain>
    </source>
</reference>
<keyword evidence="1" id="KW-0812">Transmembrane</keyword>
<dbReference type="Proteomes" id="UP000000642">
    <property type="component" value="Chromosome"/>
</dbReference>
<sequence>MRILFIYLNYSTVILFILYVYSIESPTELMIRIVVRLVPSNSLYPNITFIDLLQGGALSVLY</sequence>
<name>A1JJ44_YERE8</name>
<evidence type="ECO:0000256" key="1">
    <source>
        <dbReference type="SAM" id="Phobius"/>
    </source>
</evidence>
<dbReference type="EMBL" id="AM286415">
    <property type="protein sequence ID" value="CAL10635.1"/>
    <property type="molecule type" value="Genomic_DNA"/>
</dbReference>